<reference evidence="3 4" key="1">
    <citation type="submission" date="2018-07" db="EMBL/GenBank/DDBJ databases">
        <title>Dyadobacter roseus sp. nov., isolated from rose rhizosphere soil.</title>
        <authorList>
            <person name="Chen L."/>
        </authorList>
    </citation>
    <scope>NUCLEOTIDE SEQUENCE [LARGE SCALE GENOMIC DNA]</scope>
    <source>
        <strain evidence="3 4">RS19</strain>
    </source>
</reference>
<evidence type="ECO:0000313" key="4">
    <source>
        <dbReference type="Proteomes" id="UP000256373"/>
    </source>
</evidence>
<dbReference type="Gene3D" id="3.30.530.20">
    <property type="match status" value="1"/>
</dbReference>
<evidence type="ECO:0000313" key="3">
    <source>
        <dbReference type="EMBL" id="REA59002.1"/>
    </source>
</evidence>
<sequence>MKTDLLMNFLVDKESKKIHVDREFAAPLDKVWAAWTQSEILDQWWAPKPWHARTKFMDFSVGGYWLYAMVGPEGEEHWARADYSAITPEDTYTAQDAFCDEEGVINTSYPGSTWTNKFVQSGTNTKVHIEISYDDLKDLEATLEMGFQKGFTMGLQNLDELFQ</sequence>
<keyword evidence="4" id="KW-1185">Reference proteome</keyword>
<proteinExistence type="inferred from homology"/>
<dbReference type="EMBL" id="QNUL01000017">
    <property type="protein sequence ID" value="REA59002.1"/>
    <property type="molecule type" value="Genomic_DNA"/>
</dbReference>
<organism evidence="3 4">
    <name type="scientific">Dyadobacter luteus</name>
    <dbReference type="NCBI Taxonomy" id="2259619"/>
    <lineage>
        <taxon>Bacteria</taxon>
        <taxon>Pseudomonadati</taxon>
        <taxon>Bacteroidota</taxon>
        <taxon>Cytophagia</taxon>
        <taxon>Cytophagales</taxon>
        <taxon>Spirosomataceae</taxon>
        <taxon>Dyadobacter</taxon>
    </lineage>
</organism>
<dbReference type="OrthoDB" id="9795306at2"/>
<evidence type="ECO:0000259" key="2">
    <source>
        <dbReference type="Pfam" id="PF08327"/>
    </source>
</evidence>
<name>A0A3D8Y7L3_9BACT</name>
<protein>
    <submittedName>
        <fullName evidence="3">SRPBCC domain-containing protein</fullName>
    </submittedName>
</protein>
<evidence type="ECO:0000256" key="1">
    <source>
        <dbReference type="ARBA" id="ARBA00006817"/>
    </source>
</evidence>
<dbReference type="Proteomes" id="UP000256373">
    <property type="component" value="Unassembled WGS sequence"/>
</dbReference>
<comment type="similarity">
    <text evidence="1">Belongs to the AHA1 family.</text>
</comment>
<comment type="caution">
    <text evidence="3">The sequence shown here is derived from an EMBL/GenBank/DDBJ whole genome shotgun (WGS) entry which is preliminary data.</text>
</comment>
<dbReference type="Pfam" id="PF08327">
    <property type="entry name" value="AHSA1"/>
    <property type="match status" value="1"/>
</dbReference>
<dbReference type="RefSeq" id="WP_115832459.1">
    <property type="nucleotide sequence ID" value="NZ_QNUL01000017.1"/>
</dbReference>
<gene>
    <name evidence="3" type="ORF">DSL64_18755</name>
</gene>
<dbReference type="InterPro" id="IPR013538">
    <property type="entry name" value="ASHA1/2-like_C"/>
</dbReference>
<feature type="domain" description="Activator of Hsp90 ATPase homologue 1/2-like C-terminal" evidence="2">
    <location>
        <begin position="26"/>
        <end position="162"/>
    </location>
</feature>
<dbReference type="CDD" id="cd07814">
    <property type="entry name" value="SRPBCC_CalC_Aha1-like"/>
    <property type="match status" value="1"/>
</dbReference>
<dbReference type="InterPro" id="IPR023393">
    <property type="entry name" value="START-like_dom_sf"/>
</dbReference>
<accession>A0A3D8Y7L3</accession>
<dbReference type="SUPFAM" id="SSF55961">
    <property type="entry name" value="Bet v1-like"/>
    <property type="match status" value="1"/>
</dbReference>
<dbReference type="AlphaFoldDB" id="A0A3D8Y7L3"/>